<name>A0A0T6AVV5_9SCAR</name>
<dbReference type="InterPro" id="IPR041506">
    <property type="entry name" value="DUF5645"/>
</dbReference>
<organism evidence="2 3">
    <name type="scientific">Oryctes borbonicus</name>
    <dbReference type="NCBI Taxonomy" id="1629725"/>
    <lineage>
        <taxon>Eukaryota</taxon>
        <taxon>Metazoa</taxon>
        <taxon>Ecdysozoa</taxon>
        <taxon>Arthropoda</taxon>
        <taxon>Hexapoda</taxon>
        <taxon>Insecta</taxon>
        <taxon>Pterygota</taxon>
        <taxon>Neoptera</taxon>
        <taxon>Endopterygota</taxon>
        <taxon>Coleoptera</taxon>
        <taxon>Polyphaga</taxon>
        <taxon>Scarabaeiformia</taxon>
        <taxon>Scarabaeidae</taxon>
        <taxon>Dynastinae</taxon>
        <taxon>Oryctes</taxon>
    </lineage>
</organism>
<accession>A0A0T6AVV5</accession>
<sequence length="159" mass="18650">MGEDILQEIPDERLPLLANLYKTHQEQAPHAYSLLETCIKWKKQKPNSNYITVFGVEDDWLKTGTFIVLMQFSCYDLFVYTLEQSCRTLFRGLLETKKIDWSRRVLWYGVSGRHVSLVEDFVRGLGQPNYIVVVTELTVIDRDKAMQFEWTCPDEVYMG</sequence>
<gene>
    <name evidence="2" type="ORF">AMK59_8422</name>
</gene>
<dbReference type="EMBL" id="LJIG01022726">
    <property type="protein sequence ID" value="KRT79035.1"/>
    <property type="molecule type" value="Genomic_DNA"/>
</dbReference>
<protein>
    <recommendedName>
        <fullName evidence="1">DUF5645 domain-containing protein</fullName>
    </recommendedName>
</protein>
<evidence type="ECO:0000313" key="3">
    <source>
        <dbReference type="Proteomes" id="UP000051574"/>
    </source>
</evidence>
<comment type="caution">
    <text evidence="2">The sequence shown here is derived from an EMBL/GenBank/DDBJ whole genome shotgun (WGS) entry which is preliminary data.</text>
</comment>
<evidence type="ECO:0000313" key="2">
    <source>
        <dbReference type="EMBL" id="KRT79035.1"/>
    </source>
</evidence>
<feature type="domain" description="DUF5645" evidence="1">
    <location>
        <begin position="5"/>
        <end position="118"/>
    </location>
</feature>
<dbReference type="Proteomes" id="UP000051574">
    <property type="component" value="Unassembled WGS sequence"/>
</dbReference>
<evidence type="ECO:0000259" key="1">
    <source>
        <dbReference type="Pfam" id="PF18713"/>
    </source>
</evidence>
<dbReference type="AlphaFoldDB" id="A0A0T6AVV5"/>
<proteinExistence type="predicted"/>
<keyword evidence="3" id="KW-1185">Reference proteome</keyword>
<dbReference type="OrthoDB" id="61870at2759"/>
<dbReference type="Gene3D" id="3.40.630.30">
    <property type="match status" value="1"/>
</dbReference>
<reference evidence="2 3" key="1">
    <citation type="submission" date="2015-09" db="EMBL/GenBank/DDBJ databases">
        <title>Draft genome of the scarab beetle Oryctes borbonicus.</title>
        <authorList>
            <person name="Meyer J.M."/>
            <person name="Markov G.V."/>
            <person name="Baskaran P."/>
            <person name="Herrmann M."/>
            <person name="Sommer R.J."/>
            <person name="Roedelsperger C."/>
        </authorList>
    </citation>
    <scope>NUCLEOTIDE SEQUENCE [LARGE SCALE GENOMIC DNA]</scope>
    <source>
        <strain evidence="2">OB123</strain>
        <tissue evidence="2">Whole animal</tissue>
    </source>
</reference>
<feature type="non-terminal residue" evidence="2">
    <location>
        <position position="159"/>
    </location>
</feature>
<dbReference type="Pfam" id="PF18713">
    <property type="entry name" value="DUF5645"/>
    <property type="match status" value="1"/>
</dbReference>